<evidence type="ECO:0000256" key="1">
    <source>
        <dbReference type="ARBA" id="ARBA00007441"/>
    </source>
</evidence>
<dbReference type="Gene3D" id="3.40.640.10">
    <property type="entry name" value="Type I PLP-dependent aspartate aminotransferase-like (Major domain)"/>
    <property type="match status" value="1"/>
</dbReference>
<protein>
    <recommendedName>
        <fullName evidence="3">Aminotransferase class I/classII large domain-containing protein</fullName>
    </recommendedName>
</protein>
<dbReference type="InterPro" id="IPR015424">
    <property type="entry name" value="PyrdxlP-dep_Trfase"/>
</dbReference>
<gene>
    <name evidence="4" type="ORF">PINE0816_LOCUS17181</name>
</gene>
<accession>A0A7S0GJW4</accession>
<evidence type="ECO:0000259" key="3">
    <source>
        <dbReference type="Pfam" id="PF00155"/>
    </source>
</evidence>
<organism evidence="4">
    <name type="scientific">Proboscia inermis</name>
    <dbReference type="NCBI Taxonomy" id="420281"/>
    <lineage>
        <taxon>Eukaryota</taxon>
        <taxon>Sar</taxon>
        <taxon>Stramenopiles</taxon>
        <taxon>Ochrophyta</taxon>
        <taxon>Bacillariophyta</taxon>
        <taxon>Coscinodiscophyceae</taxon>
        <taxon>Rhizosoleniophycidae</taxon>
        <taxon>Rhizosoleniales</taxon>
        <taxon>Rhizosoleniaceae</taxon>
        <taxon>Proboscia</taxon>
    </lineage>
</organism>
<feature type="domain" description="Aminotransferase class I/classII large" evidence="3">
    <location>
        <begin position="24"/>
        <end position="172"/>
    </location>
</feature>
<dbReference type="AlphaFoldDB" id="A0A7S0GJW4"/>
<dbReference type="PROSITE" id="PS00105">
    <property type="entry name" value="AA_TRANSFER_CLASS_1"/>
    <property type="match status" value="1"/>
</dbReference>
<dbReference type="PRINTS" id="PR00753">
    <property type="entry name" value="ACCSYNTHASE"/>
</dbReference>
<dbReference type="InterPro" id="IPR015422">
    <property type="entry name" value="PyrdxlP-dep_Trfase_small"/>
</dbReference>
<dbReference type="Gene3D" id="3.90.1150.10">
    <property type="entry name" value="Aspartate Aminotransferase, domain 1"/>
    <property type="match status" value="1"/>
</dbReference>
<dbReference type="GO" id="GO:0008483">
    <property type="term" value="F:transaminase activity"/>
    <property type="evidence" value="ECO:0007669"/>
    <property type="project" value="TreeGrafter"/>
</dbReference>
<dbReference type="GO" id="GO:0030170">
    <property type="term" value="F:pyridoxal phosphate binding"/>
    <property type="evidence" value="ECO:0007669"/>
    <property type="project" value="InterPro"/>
</dbReference>
<proteinExistence type="inferred from homology"/>
<dbReference type="PANTHER" id="PTHR43795:SF39">
    <property type="entry name" value="AMINOTRANSFERASE CLASS I_CLASSII DOMAIN-CONTAINING PROTEIN"/>
    <property type="match status" value="1"/>
</dbReference>
<evidence type="ECO:0000313" key="4">
    <source>
        <dbReference type="EMBL" id="CAD8421030.1"/>
    </source>
</evidence>
<comment type="similarity">
    <text evidence="1">Belongs to the class-I pyridoxal-phosphate-dependent aminotransferase family.</text>
</comment>
<feature type="domain" description="Aminotransferase class I/classII large" evidence="3">
    <location>
        <begin position="215"/>
        <end position="306"/>
    </location>
</feature>
<sequence>MSSATSNITCSVGPNEDACYYPTPESLENAYQTGNCNVKILLLSHPNNPLGICYPKKVLRDILIWAESRSVHIISDEIYGGSCYNESKNTGENFTSMLTVASEHRKSTCSDELSVIDTSNFLGIGPYVHLVYGLSKDLALSGLRVGVAYTENKDVALPMSKLNDLCQVSSQTLVLLDNLFTRRVGEYGNDIHDIGSCHNDTAISTSKNYYWDEYFLMMSRKRLSNRSCRLQNCLTNCQIPFLKPDSAMFIWMDLSKFLPQELASSFSKRTLYLELINVYGLLLTPELSMKMTQPGYFRFFFTAATEDQFELPKFHLNRFATTCTKMH</sequence>
<dbReference type="Pfam" id="PF00155">
    <property type="entry name" value="Aminotran_1_2"/>
    <property type="match status" value="2"/>
</dbReference>
<dbReference type="SUPFAM" id="SSF53383">
    <property type="entry name" value="PLP-dependent transferases"/>
    <property type="match status" value="1"/>
</dbReference>
<reference evidence="4" key="1">
    <citation type="submission" date="2021-01" db="EMBL/GenBank/DDBJ databases">
        <authorList>
            <person name="Corre E."/>
            <person name="Pelletier E."/>
            <person name="Niang G."/>
            <person name="Scheremetjew M."/>
            <person name="Finn R."/>
            <person name="Kale V."/>
            <person name="Holt S."/>
            <person name="Cochrane G."/>
            <person name="Meng A."/>
            <person name="Brown T."/>
            <person name="Cohen L."/>
        </authorList>
    </citation>
    <scope>NUCLEOTIDE SEQUENCE</scope>
    <source>
        <strain evidence="4">CCAP1064/1</strain>
    </source>
</reference>
<dbReference type="PANTHER" id="PTHR43795">
    <property type="entry name" value="BIFUNCTIONAL ASPARTATE AMINOTRANSFERASE AND GLUTAMATE/ASPARTATE-PREPHENATE AMINOTRANSFERASE-RELATED"/>
    <property type="match status" value="1"/>
</dbReference>
<dbReference type="InterPro" id="IPR050478">
    <property type="entry name" value="Ethylene_sulfur-biosynth"/>
</dbReference>
<name>A0A7S0GJW4_9STRA</name>
<dbReference type="EMBL" id="HBEL01036656">
    <property type="protein sequence ID" value="CAD8421030.1"/>
    <property type="molecule type" value="Transcribed_RNA"/>
</dbReference>
<evidence type="ECO:0000256" key="2">
    <source>
        <dbReference type="ARBA" id="ARBA00022898"/>
    </source>
</evidence>
<keyword evidence="2" id="KW-0663">Pyridoxal phosphate</keyword>
<dbReference type="InterPro" id="IPR004838">
    <property type="entry name" value="NHTrfase_class1_PyrdxlP-BS"/>
</dbReference>
<dbReference type="InterPro" id="IPR015421">
    <property type="entry name" value="PyrdxlP-dep_Trfase_major"/>
</dbReference>
<dbReference type="GO" id="GO:0006520">
    <property type="term" value="P:amino acid metabolic process"/>
    <property type="evidence" value="ECO:0007669"/>
    <property type="project" value="TreeGrafter"/>
</dbReference>
<dbReference type="InterPro" id="IPR004839">
    <property type="entry name" value="Aminotransferase_I/II_large"/>
</dbReference>